<comment type="subcellular location">
    <subcellularLocation>
        <location evidence="1">Membrane</location>
        <topology evidence="1">Lipid-anchor</topology>
    </subcellularLocation>
</comment>
<dbReference type="PANTHER" id="PTHR30429">
    <property type="entry name" value="D-METHIONINE-BINDING LIPOPROTEIN METQ"/>
    <property type="match status" value="1"/>
</dbReference>
<dbReference type="EMBL" id="BSOY01000004">
    <property type="protein sequence ID" value="GLS00349.1"/>
    <property type="molecule type" value="Genomic_DNA"/>
</dbReference>
<evidence type="ECO:0000256" key="1">
    <source>
        <dbReference type="ARBA" id="ARBA00004635"/>
    </source>
</evidence>
<evidence type="ECO:0000313" key="8">
    <source>
        <dbReference type="EMBL" id="GLS00349.1"/>
    </source>
</evidence>
<evidence type="ECO:0000256" key="3">
    <source>
        <dbReference type="ARBA" id="ARBA00023136"/>
    </source>
</evidence>
<keyword evidence="2 7" id="KW-0732">Signal</keyword>
<accession>A0ABQ6BG31</accession>
<evidence type="ECO:0000256" key="6">
    <source>
        <dbReference type="PIRNR" id="PIRNR002854"/>
    </source>
</evidence>
<evidence type="ECO:0000256" key="7">
    <source>
        <dbReference type="SAM" id="SignalP"/>
    </source>
</evidence>
<comment type="similarity">
    <text evidence="6">Belongs to the nlpA lipoprotein family.</text>
</comment>
<protein>
    <recommendedName>
        <fullName evidence="6">Lipoprotein</fullName>
    </recommendedName>
</protein>
<comment type="caution">
    <text evidence="8">The sequence shown here is derived from an EMBL/GenBank/DDBJ whole genome shotgun (WGS) entry which is preliminary data.</text>
</comment>
<dbReference type="SUPFAM" id="SSF53850">
    <property type="entry name" value="Periplasmic binding protein-like II"/>
    <property type="match status" value="1"/>
</dbReference>
<dbReference type="CDD" id="cd13597">
    <property type="entry name" value="PBP2_lipoprotein_Tp32"/>
    <property type="match status" value="1"/>
</dbReference>
<dbReference type="Gene3D" id="3.40.190.10">
    <property type="entry name" value="Periplasmic binding protein-like II"/>
    <property type="match status" value="2"/>
</dbReference>
<keyword evidence="3" id="KW-0472">Membrane</keyword>
<evidence type="ECO:0000256" key="2">
    <source>
        <dbReference type="ARBA" id="ARBA00022729"/>
    </source>
</evidence>
<feature type="signal peptide" evidence="7">
    <location>
        <begin position="1"/>
        <end position="17"/>
    </location>
</feature>
<proteinExistence type="inferred from homology"/>
<evidence type="ECO:0000256" key="4">
    <source>
        <dbReference type="ARBA" id="ARBA00023139"/>
    </source>
</evidence>
<dbReference type="Proteomes" id="UP001156921">
    <property type="component" value="Unassembled WGS sequence"/>
</dbReference>
<feature type="chain" id="PRO_5046420275" description="Lipoprotein" evidence="7">
    <location>
        <begin position="18"/>
        <end position="268"/>
    </location>
</feature>
<dbReference type="Pfam" id="PF03180">
    <property type="entry name" value="Lipoprotein_9"/>
    <property type="match status" value="1"/>
</dbReference>
<keyword evidence="5 6" id="KW-0449">Lipoprotein</keyword>
<gene>
    <name evidence="8" type="ORF">GCM10007859_03540</name>
</gene>
<dbReference type="PROSITE" id="PS51257">
    <property type="entry name" value="PROKAR_LIPOPROTEIN"/>
    <property type="match status" value="1"/>
</dbReference>
<organism evidence="8 9">
    <name type="scientific">Brevundimonas denitrificans</name>
    <dbReference type="NCBI Taxonomy" id="1443434"/>
    <lineage>
        <taxon>Bacteria</taxon>
        <taxon>Pseudomonadati</taxon>
        <taxon>Pseudomonadota</taxon>
        <taxon>Alphaproteobacteria</taxon>
        <taxon>Caulobacterales</taxon>
        <taxon>Caulobacteraceae</taxon>
        <taxon>Brevundimonas</taxon>
    </lineage>
</organism>
<keyword evidence="9" id="KW-1185">Reference proteome</keyword>
<sequence length="268" mass="28765">MNRRSLLTLAAAATALAACGQGADKTAGTTGPLMVGATAVPHAEILEHIKPLLAAEGIQIEIKVFNDYVQPNTQLAEGRLDVNYFQTKPYLDEFNASRGSDLITVAGVHVEPLGAYSRRFRSLAALPDGAEVAVPNDASSIGRSLILLQKAGLVRLRDPANPLQTLRDIVENPKNLRFRELESATLPRVLDQVDMAVINTNYALDAGLKPRTDALTLEGADSPYVNYLVARPDNRTDPRIVALAAMLRSQAVKDFIAAKYDGAVIPAA</sequence>
<dbReference type="PIRSF" id="PIRSF002854">
    <property type="entry name" value="MetQ"/>
    <property type="match status" value="1"/>
</dbReference>
<name>A0ABQ6BG31_9CAUL</name>
<dbReference type="RefSeq" id="WP_284220486.1">
    <property type="nucleotide sequence ID" value="NZ_BSOY01000004.1"/>
</dbReference>
<evidence type="ECO:0000256" key="5">
    <source>
        <dbReference type="ARBA" id="ARBA00023288"/>
    </source>
</evidence>
<dbReference type="InterPro" id="IPR004872">
    <property type="entry name" value="Lipoprotein_NlpA"/>
</dbReference>
<evidence type="ECO:0000313" key="9">
    <source>
        <dbReference type="Proteomes" id="UP001156921"/>
    </source>
</evidence>
<reference evidence="9" key="1">
    <citation type="journal article" date="2019" name="Int. J. Syst. Evol. Microbiol.">
        <title>The Global Catalogue of Microorganisms (GCM) 10K type strain sequencing project: providing services to taxonomists for standard genome sequencing and annotation.</title>
        <authorList>
            <consortium name="The Broad Institute Genomics Platform"/>
            <consortium name="The Broad Institute Genome Sequencing Center for Infectious Disease"/>
            <person name="Wu L."/>
            <person name="Ma J."/>
        </authorList>
    </citation>
    <scope>NUCLEOTIDE SEQUENCE [LARGE SCALE GENOMIC DNA]</scope>
    <source>
        <strain evidence="9">NBRC 110107</strain>
    </source>
</reference>
<keyword evidence="4" id="KW-0564">Palmitate</keyword>
<dbReference type="PANTHER" id="PTHR30429:SF0">
    <property type="entry name" value="METHIONINE-BINDING LIPOPROTEIN METQ"/>
    <property type="match status" value="1"/>
</dbReference>